<dbReference type="GO" id="GO:0000150">
    <property type="term" value="F:DNA strand exchange activity"/>
    <property type="evidence" value="ECO:0007669"/>
    <property type="project" value="InterPro"/>
</dbReference>
<evidence type="ECO:0000256" key="7">
    <source>
        <dbReference type="ARBA" id="ARBA00023274"/>
    </source>
</evidence>
<dbReference type="GO" id="GO:0003697">
    <property type="term" value="F:single-stranded DNA binding"/>
    <property type="evidence" value="ECO:0007669"/>
    <property type="project" value="InterPro"/>
</dbReference>
<comment type="caution">
    <text evidence="9">The sequence shown here is derived from an EMBL/GenBank/DDBJ whole genome shotgun (WGS) entry which is preliminary data.</text>
</comment>
<sequence>AKMASTTKPIQKVLDSTKLASLSKFIRKPPIDPKAPIQGKVRQAKSNAYKEHVKREAVRLRKALNALTHGKDIFAYQNVRTNQVVYSLTRALEKTNLLRQMIYHGKKTVPAELRQDMWTPYYSVHFSDSNLGLRAYHLLREFSMQRQLAPPQEMITVTEAFLNSKRPKDPMEAEKFDRINMKRIGQTMEKKERARVLMDQKATSVADIAAVLAIQQEDIDNGLLERDGKRGYLTPKARQRRREHFEMEEKVQMARASRIATLEERLSNPGTTVTIGEPEGSRPEDPRQVKILWRDVHDAYFAESWISGVHHGQLKPQRGAVMSSELLLENPEIVADGEFAEQAEASSEKKE</sequence>
<dbReference type="InterPro" id="IPR024629">
    <property type="entry name" value="Ribosomal_mL67"/>
</dbReference>
<keyword evidence="6" id="KW-0804">Transcription</keyword>
<dbReference type="GO" id="GO:0005840">
    <property type="term" value="C:ribosome"/>
    <property type="evidence" value="ECO:0007669"/>
    <property type="project" value="UniProtKB-KW"/>
</dbReference>
<dbReference type="GO" id="GO:0003735">
    <property type="term" value="F:structural constituent of ribosome"/>
    <property type="evidence" value="ECO:0007669"/>
    <property type="project" value="TreeGrafter"/>
</dbReference>
<evidence type="ECO:0000313" key="9">
    <source>
        <dbReference type="EMBL" id="KAJ5719279.1"/>
    </source>
</evidence>
<keyword evidence="10" id="KW-1185">Reference proteome</keyword>
<evidence type="ECO:0000256" key="1">
    <source>
        <dbReference type="ARBA" id="ARBA00004173"/>
    </source>
</evidence>
<evidence type="ECO:0000313" key="10">
    <source>
        <dbReference type="Proteomes" id="UP001215712"/>
    </source>
</evidence>
<keyword evidence="4" id="KW-0805">Transcription regulation</keyword>
<name>A0AAD6HI89_9EURO</name>
<reference evidence="9" key="1">
    <citation type="journal article" date="2023" name="IMA Fungus">
        <title>Comparative genomic study of the Penicillium genus elucidates a diverse pangenome and 15 lateral gene transfer events.</title>
        <authorList>
            <person name="Petersen C."/>
            <person name="Sorensen T."/>
            <person name="Nielsen M.R."/>
            <person name="Sondergaard T.E."/>
            <person name="Sorensen J.L."/>
            <person name="Fitzpatrick D.A."/>
            <person name="Frisvad J.C."/>
            <person name="Nielsen K.L."/>
        </authorList>
    </citation>
    <scope>NUCLEOTIDE SEQUENCE</scope>
    <source>
        <strain evidence="9">IBT 17514</strain>
    </source>
</reference>
<dbReference type="GO" id="GO:0005739">
    <property type="term" value="C:mitochondrion"/>
    <property type="evidence" value="ECO:0007669"/>
    <property type="project" value="UniProtKB-SubCell"/>
</dbReference>
<keyword evidence="3" id="KW-0689">Ribosomal protein</keyword>
<evidence type="ECO:0000256" key="3">
    <source>
        <dbReference type="ARBA" id="ARBA00022980"/>
    </source>
</evidence>
<reference evidence="9" key="2">
    <citation type="submission" date="2023-01" db="EMBL/GenBank/DDBJ databases">
        <authorList>
            <person name="Petersen C."/>
        </authorList>
    </citation>
    <scope>NUCLEOTIDE SEQUENCE</scope>
    <source>
        <strain evidence="9">IBT 17514</strain>
    </source>
</reference>
<comment type="subcellular location">
    <subcellularLocation>
        <location evidence="1">Mitochondrion</location>
    </subcellularLocation>
</comment>
<dbReference type="AlphaFoldDB" id="A0AAD6HI89"/>
<dbReference type="Proteomes" id="UP001215712">
    <property type="component" value="Unassembled WGS sequence"/>
</dbReference>
<evidence type="ECO:0000256" key="2">
    <source>
        <dbReference type="ARBA" id="ARBA00010741"/>
    </source>
</evidence>
<feature type="non-terminal residue" evidence="9">
    <location>
        <position position="1"/>
    </location>
</feature>
<protein>
    <recommendedName>
        <fullName evidence="8">Large ribosomal subunit protein mL67</fullName>
    </recommendedName>
</protein>
<keyword evidence="5" id="KW-0496">Mitochondrion</keyword>
<gene>
    <name evidence="9" type="ORF">N7493_007734</name>
</gene>
<comment type="similarity">
    <text evidence="2">Belongs to the mitochondrion-specific ribosomal protein mL67 family.</text>
</comment>
<dbReference type="Pfam" id="PF12829">
    <property type="entry name" value="Mhr1"/>
    <property type="match status" value="1"/>
</dbReference>
<evidence type="ECO:0000256" key="5">
    <source>
        <dbReference type="ARBA" id="ARBA00023128"/>
    </source>
</evidence>
<keyword evidence="7" id="KW-0687">Ribonucleoprotein</keyword>
<dbReference type="GO" id="GO:1990904">
    <property type="term" value="C:ribonucleoprotein complex"/>
    <property type="evidence" value="ECO:0007669"/>
    <property type="project" value="UniProtKB-KW"/>
</dbReference>
<dbReference type="EMBL" id="JAQJAN010000011">
    <property type="protein sequence ID" value="KAJ5719279.1"/>
    <property type="molecule type" value="Genomic_DNA"/>
</dbReference>
<evidence type="ECO:0000256" key="6">
    <source>
        <dbReference type="ARBA" id="ARBA00023163"/>
    </source>
</evidence>
<evidence type="ECO:0000256" key="8">
    <source>
        <dbReference type="ARBA" id="ARBA00035185"/>
    </source>
</evidence>
<organism evidence="9 10">
    <name type="scientific">Penicillium malachiteum</name>
    <dbReference type="NCBI Taxonomy" id="1324776"/>
    <lineage>
        <taxon>Eukaryota</taxon>
        <taxon>Fungi</taxon>
        <taxon>Dikarya</taxon>
        <taxon>Ascomycota</taxon>
        <taxon>Pezizomycotina</taxon>
        <taxon>Eurotiomycetes</taxon>
        <taxon>Eurotiomycetidae</taxon>
        <taxon>Eurotiales</taxon>
        <taxon>Aspergillaceae</taxon>
        <taxon>Penicillium</taxon>
    </lineage>
</organism>
<dbReference type="PANTHER" id="PTHR28184:SF1">
    <property type="entry name" value="LARGE RIBOSOMAL SUBUNIT PROTEIN ML67"/>
    <property type="match status" value="1"/>
</dbReference>
<dbReference type="PANTHER" id="PTHR28184">
    <property type="entry name" value="MITOCHONDRIAL HOMOLOGOUS RECOMBINATION PROTEIN 1"/>
    <property type="match status" value="1"/>
</dbReference>
<proteinExistence type="inferred from homology"/>
<accession>A0AAD6HI89</accession>
<evidence type="ECO:0000256" key="4">
    <source>
        <dbReference type="ARBA" id="ARBA00023015"/>
    </source>
</evidence>